<dbReference type="PANTHER" id="PTHR31805:SF16">
    <property type="entry name" value="FORMIN-LIKE PROTEIN (DUF1421)"/>
    <property type="match status" value="1"/>
</dbReference>
<feature type="compositionally biased region" description="Polar residues" evidence="1">
    <location>
        <begin position="170"/>
        <end position="180"/>
    </location>
</feature>
<feature type="region of interest" description="Disordered" evidence="1">
    <location>
        <begin position="262"/>
        <end position="353"/>
    </location>
</feature>
<accession>A0A161ZU14</accession>
<feature type="compositionally biased region" description="Low complexity" evidence="1">
    <location>
        <begin position="442"/>
        <end position="453"/>
    </location>
</feature>
<dbReference type="OrthoDB" id="549883at2759"/>
<dbReference type="Gramene" id="KZM91392">
    <property type="protein sequence ID" value="KZM91392"/>
    <property type="gene ID" value="DCAR_021243"/>
</dbReference>
<feature type="domain" description="DUF1421" evidence="2">
    <location>
        <begin position="471"/>
        <end position="515"/>
    </location>
</feature>
<evidence type="ECO:0000256" key="1">
    <source>
        <dbReference type="SAM" id="MobiDB-lite"/>
    </source>
</evidence>
<feature type="compositionally biased region" description="Polar residues" evidence="1">
    <location>
        <begin position="262"/>
        <end position="277"/>
    </location>
</feature>
<name>A0A161ZU14_DAUCS</name>
<reference evidence="4" key="2">
    <citation type="submission" date="2022-03" db="EMBL/GenBank/DDBJ databases">
        <title>Draft title - Genomic analysis of global carrot germplasm unveils the trajectory of domestication and the origin of high carotenoid orange carrot.</title>
        <authorList>
            <person name="Iorizzo M."/>
            <person name="Ellison S."/>
            <person name="Senalik D."/>
            <person name="Macko-Podgorni A."/>
            <person name="Grzebelus D."/>
            <person name="Bostan H."/>
            <person name="Rolling W."/>
            <person name="Curaba J."/>
            <person name="Simon P."/>
        </authorList>
    </citation>
    <scope>NUCLEOTIDE SEQUENCE</scope>
    <source>
        <tissue evidence="4">Leaf</tissue>
    </source>
</reference>
<dbReference type="OMA" id="QMPSPYA"/>
<dbReference type="AlphaFoldDB" id="A0A161ZU14"/>
<gene>
    <name evidence="3" type="ORF">DCAR_021243</name>
    <name evidence="4" type="ORF">DCAR_0625071</name>
</gene>
<dbReference type="Pfam" id="PF07223">
    <property type="entry name" value="DUF1421"/>
    <property type="match status" value="1"/>
</dbReference>
<dbReference type="KEGG" id="dcr:108192819"/>
<dbReference type="STRING" id="79200.A0A161ZU14"/>
<dbReference type="EMBL" id="CP093348">
    <property type="protein sequence ID" value="WOH05651.1"/>
    <property type="molecule type" value="Genomic_DNA"/>
</dbReference>
<reference evidence="3" key="1">
    <citation type="journal article" date="2016" name="Nat. Genet.">
        <title>A high-quality carrot genome assembly provides new insights into carotenoid accumulation and asterid genome evolution.</title>
        <authorList>
            <person name="Iorizzo M."/>
            <person name="Ellison S."/>
            <person name="Senalik D."/>
            <person name="Zeng P."/>
            <person name="Satapoomin P."/>
            <person name="Huang J."/>
            <person name="Bowman M."/>
            <person name="Iovene M."/>
            <person name="Sanseverino W."/>
            <person name="Cavagnaro P."/>
            <person name="Yildiz M."/>
            <person name="Macko-Podgorni A."/>
            <person name="Moranska E."/>
            <person name="Grzebelus E."/>
            <person name="Grzebelus D."/>
            <person name="Ashrafi H."/>
            <person name="Zheng Z."/>
            <person name="Cheng S."/>
            <person name="Spooner D."/>
            <person name="Van Deynze A."/>
            <person name="Simon P."/>
        </authorList>
    </citation>
    <scope>NUCLEOTIDE SEQUENCE [LARGE SCALE GENOMIC DNA]</scope>
    <source>
        <tissue evidence="3">Leaf</tissue>
    </source>
</reference>
<dbReference type="EMBL" id="LNRQ01000006">
    <property type="protein sequence ID" value="KZM91392.1"/>
    <property type="molecule type" value="Genomic_DNA"/>
</dbReference>
<keyword evidence="5" id="KW-1185">Reference proteome</keyword>
<protein>
    <recommendedName>
        <fullName evidence="2">DUF1421 domain-containing protein</fullName>
    </recommendedName>
</protein>
<dbReference type="PANTHER" id="PTHR31805">
    <property type="entry name" value="RECEPTOR-LIKE KINASE, PUTATIVE (DUF1421)-RELATED"/>
    <property type="match status" value="1"/>
</dbReference>
<dbReference type="InterPro" id="IPR010820">
    <property type="entry name" value="DUF1421"/>
</dbReference>
<feature type="compositionally biased region" description="Basic and acidic residues" evidence="1">
    <location>
        <begin position="181"/>
        <end position="200"/>
    </location>
</feature>
<proteinExistence type="predicted"/>
<sequence length="525" mass="58424">MASGSSSGRVNLGSKGYDLGNEDILSSYSNLDTLNDNYSDPGIISGKDFQKSRMAQSSAFPAPSYNPPEEYANQDLATTVERTMKKYADNLMRFLEGISSRLSQLELYCYNLDKSVGEMRTELARDNVEADSKLKYMEKHLQEVHRSVQILRDKQELAETQKELAKIQLAQESNSSVHSQQSEERASPPVSDPRKNDSLSDMHGQQLALALPNQVSSQPLLPTRHVEQHQLPISQQPTMAPQGVMLSQGYYLHPMQLSNIPSQMQQTQGQYLPSDSQYRPPPQPAQHQVNQTPQNHSLSQYQQQWSQQPSQQGQSEQSSLQPHIRPSSPAVYSPYMPGQPGNPSAPDTHPNSMQMKVSYTGISQPTSSHAESMSYGYVGVSRPVQQQQQQPSHQHLKTTFGAQPGDGYVTSGPHPTLSPGNAYMMYNVESGTPTHVPQSHIQQSSYPQNQQPPTATNVMVRPPQIMRNHPYNELFEKLVSMGFRGDQVASVIQRMEESGQHVDFNAVLDRLNAHSSAGSQRPWSG</sequence>
<feature type="region of interest" description="Disordered" evidence="1">
    <location>
        <begin position="433"/>
        <end position="455"/>
    </location>
</feature>
<organism evidence="3">
    <name type="scientific">Daucus carota subsp. sativus</name>
    <name type="common">Carrot</name>
    <dbReference type="NCBI Taxonomy" id="79200"/>
    <lineage>
        <taxon>Eukaryota</taxon>
        <taxon>Viridiplantae</taxon>
        <taxon>Streptophyta</taxon>
        <taxon>Embryophyta</taxon>
        <taxon>Tracheophyta</taxon>
        <taxon>Spermatophyta</taxon>
        <taxon>Magnoliopsida</taxon>
        <taxon>eudicotyledons</taxon>
        <taxon>Gunneridae</taxon>
        <taxon>Pentapetalae</taxon>
        <taxon>asterids</taxon>
        <taxon>campanulids</taxon>
        <taxon>Apiales</taxon>
        <taxon>Apiaceae</taxon>
        <taxon>Apioideae</taxon>
        <taxon>Scandiceae</taxon>
        <taxon>Daucinae</taxon>
        <taxon>Daucus</taxon>
        <taxon>Daucus sect. Daucus</taxon>
    </lineage>
</organism>
<evidence type="ECO:0000259" key="2">
    <source>
        <dbReference type="Pfam" id="PF07223"/>
    </source>
</evidence>
<feature type="compositionally biased region" description="Low complexity" evidence="1">
    <location>
        <begin position="297"/>
        <end position="321"/>
    </location>
</feature>
<dbReference type="Proteomes" id="UP000077755">
    <property type="component" value="Chromosome 6"/>
</dbReference>
<evidence type="ECO:0000313" key="4">
    <source>
        <dbReference type="EMBL" id="WOH05651.1"/>
    </source>
</evidence>
<evidence type="ECO:0000313" key="3">
    <source>
        <dbReference type="EMBL" id="KZM91392.1"/>
    </source>
</evidence>
<feature type="region of interest" description="Disordered" evidence="1">
    <location>
        <begin position="383"/>
        <end position="407"/>
    </location>
</feature>
<feature type="compositionally biased region" description="Polar residues" evidence="1">
    <location>
        <begin position="285"/>
        <end position="296"/>
    </location>
</feature>
<feature type="region of interest" description="Disordered" evidence="1">
    <location>
        <begin position="169"/>
        <end position="202"/>
    </location>
</feature>
<evidence type="ECO:0000313" key="5">
    <source>
        <dbReference type="Proteomes" id="UP000077755"/>
    </source>
</evidence>